<dbReference type="PANTHER" id="PTHR24421:SF10">
    <property type="entry name" value="NITRATE_NITRITE SENSOR PROTEIN NARQ"/>
    <property type="match status" value="1"/>
</dbReference>
<comment type="caution">
    <text evidence="12">The sequence shown here is derived from an EMBL/GenBank/DDBJ whole genome shotgun (WGS) entry which is preliminary data.</text>
</comment>
<feature type="region of interest" description="Disordered" evidence="9">
    <location>
        <begin position="446"/>
        <end position="475"/>
    </location>
</feature>
<organism evidence="12 13">
    <name type="scientific">Gordonia prachuapensis</name>
    <dbReference type="NCBI Taxonomy" id="3115651"/>
    <lineage>
        <taxon>Bacteria</taxon>
        <taxon>Bacillati</taxon>
        <taxon>Actinomycetota</taxon>
        <taxon>Actinomycetes</taxon>
        <taxon>Mycobacteriales</taxon>
        <taxon>Gordoniaceae</taxon>
        <taxon>Gordonia</taxon>
    </lineage>
</organism>
<dbReference type="Gene3D" id="3.30.450.40">
    <property type="match status" value="1"/>
</dbReference>
<keyword evidence="3" id="KW-0597">Phosphoprotein</keyword>
<evidence type="ECO:0000256" key="6">
    <source>
        <dbReference type="ARBA" id="ARBA00022777"/>
    </source>
</evidence>
<keyword evidence="4" id="KW-0808">Transferase</keyword>
<evidence type="ECO:0000256" key="9">
    <source>
        <dbReference type="SAM" id="MobiDB-lite"/>
    </source>
</evidence>
<dbReference type="RefSeq" id="WP_330503850.1">
    <property type="nucleotide sequence ID" value="NZ_JAZDUE010000003.1"/>
</dbReference>
<keyword evidence="8" id="KW-0902">Two-component regulatory system</keyword>
<feature type="compositionally biased region" description="Low complexity" evidence="9">
    <location>
        <begin position="446"/>
        <end position="466"/>
    </location>
</feature>
<feature type="domain" description="Signal transduction histidine kinase subgroup 3 dimerisation and phosphoacceptor" evidence="11">
    <location>
        <begin position="230"/>
        <end position="290"/>
    </location>
</feature>
<dbReference type="InterPro" id="IPR050482">
    <property type="entry name" value="Sensor_HK_TwoCompSys"/>
</dbReference>
<evidence type="ECO:0000259" key="11">
    <source>
        <dbReference type="Pfam" id="PF07730"/>
    </source>
</evidence>
<proteinExistence type="predicted"/>
<evidence type="ECO:0000313" key="12">
    <source>
        <dbReference type="EMBL" id="MEE4022562.1"/>
    </source>
</evidence>
<evidence type="ECO:0000256" key="4">
    <source>
        <dbReference type="ARBA" id="ARBA00022679"/>
    </source>
</evidence>
<keyword evidence="13" id="KW-1185">Reference proteome</keyword>
<dbReference type="EC" id="2.7.13.3" evidence="2"/>
<evidence type="ECO:0000256" key="7">
    <source>
        <dbReference type="ARBA" id="ARBA00022840"/>
    </source>
</evidence>
<gene>
    <name evidence="12" type="ORF">V1Y59_05670</name>
</gene>
<evidence type="ECO:0000256" key="1">
    <source>
        <dbReference type="ARBA" id="ARBA00000085"/>
    </source>
</evidence>
<dbReference type="CDD" id="cd16917">
    <property type="entry name" value="HATPase_UhpB-NarQ-NarX-like"/>
    <property type="match status" value="1"/>
</dbReference>
<dbReference type="Pfam" id="PF02518">
    <property type="entry name" value="HATPase_c"/>
    <property type="match status" value="1"/>
</dbReference>
<dbReference type="NCBIfam" id="NF047786">
    <property type="entry name" value="his_kin_MadS"/>
    <property type="match status" value="1"/>
</dbReference>
<dbReference type="Gene3D" id="3.30.565.10">
    <property type="entry name" value="Histidine kinase-like ATPase, C-terminal domain"/>
    <property type="match status" value="1"/>
</dbReference>
<keyword evidence="6 12" id="KW-0418">Kinase</keyword>
<dbReference type="InterPro" id="IPR029016">
    <property type="entry name" value="GAF-like_dom_sf"/>
</dbReference>
<dbReference type="Proteomes" id="UP001335729">
    <property type="component" value="Unassembled WGS sequence"/>
</dbReference>
<evidence type="ECO:0000256" key="5">
    <source>
        <dbReference type="ARBA" id="ARBA00022741"/>
    </source>
</evidence>
<dbReference type="SUPFAM" id="SSF55874">
    <property type="entry name" value="ATPase domain of HSP90 chaperone/DNA topoisomerase II/histidine kinase"/>
    <property type="match status" value="1"/>
</dbReference>
<evidence type="ECO:0000256" key="3">
    <source>
        <dbReference type="ARBA" id="ARBA00022553"/>
    </source>
</evidence>
<protein>
    <recommendedName>
        <fullName evidence="2">histidine kinase</fullName>
        <ecNumber evidence="2">2.7.13.3</ecNumber>
    </recommendedName>
</protein>
<comment type="catalytic activity">
    <reaction evidence="1">
        <text>ATP + protein L-histidine = ADP + protein N-phospho-L-histidine.</text>
        <dbReference type="EC" id="2.7.13.3"/>
    </reaction>
</comment>
<dbReference type="SUPFAM" id="SSF55781">
    <property type="entry name" value="GAF domain-like"/>
    <property type="match status" value="1"/>
</dbReference>
<feature type="domain" description="Histidine kinase/HSP90-like ATPase" evidence="10">
    <location>
        <begin position="335"/>
        <end position="435"/>
    </location>
</feature>
<dbReference type="Gene3D" id="1.20.5.1930">
    <property type="match status" value="1"/>
</dbReference>
<dbReference type="PANTHER" id="PTHR24421">
    <property type="entry name" value="NITRATE/NITRITE SENSOR PROTEIN NARX-RELATED"/>
    <property type="match status" value="1"/>
</dbReference>
<keyword evidence="5" id="KW-0547">Nucleotide-binding</keyword>
<name>A0ABU7MQF5_9ACTN</name>
<reference evidence="12 13" key="1">
    <citation type="submission" date="2024-01" db="EMBL/GenBank/DDBJ databases">
        <title>Draft genome sequence of Gordonia sp. PKS22-38.</title>
        <authorList>
            <person name="Suphannarot A."/>
            <person name="Mingma R."/>
        </authorList>
    </citation>
    <scope>NUCLEOTIDE SEQUENCE [LARGE SCALE GENOMIC DNA]</scope>
    <source>
        <strain evidence="12 13">PKS22-38</strain>
    </source>
</reference>
<evidence type="ECO:0000256" key="2">
    <source>
        <dbReference type="ARBA" id="ARBA00012438"/>
    </source>
</evidence>
<evidence type="ECO:0000259" key="10">
    <source>
        <dbReference type="Pfam" id="PF02518"/>
    </source>
</evidence>
<dbReference type="InterPro" id="IPR003594">
    <property type="entry name" value="HATPase_dom"/>
</dbReference>
<dbReference type="InterPro" id="IPR036890">
    <property type="entry name" value="HATPase_C_sf"/>
</dbReference>
<evidence type="ECO:0000313" key="13">
    <source>
        <dbReference type="Proteomes" id="UP001335729"/>
    </source>
</evidence>
<dbReference type="InterPro" id="IPR011712">
    <property type="entry name" value="Sig_transdc_His_kin_sub3_dim/P"/>
</dbReference>
<accession>A0ABU7MQF5</accession>
<keyword evidence="7" id="KW-0067">ATP-binding</keyword>
<dbReference type="EMBL" id="JAZDUE010000003">
    <property type="protein sequence ID" value="MEE4022562.1"/>
    <property type="molecule type" value="Genomic_DNA"/>
</dbReference>
<sequence>MNDAPGLEPDLATLVGLRTVKGSHYAQYRGVEARLTRVIGALDRISRALVRTAEGPEALVVAVVDAARDHLGAQWALFALADGQLEQTAPRHVILSREGTPFAFEGTQFANVPADLPDQVLNRLNDLLRGHDEVLHRPIIDDHHVHVPVELDGQVVGGMSVWTPADRMVDPTDVVVLRILASQATVALVNAELFSETSRHARALAERNAELERTQRELSAAMRATVVDEERSRIARELHDSVTQSVLSAGVQIELCRGAVDGPAGERLEVAGRLTRDAVEQLRSFISTLNNSRRVQSLSVRHALVELCTLHMPPDLRTDVVIRGRERDLADDVQHAVLRIAGEALFNAAVHAHAAGVTVTLTYATTQVTIAVDDDGTGDPDHVRRVMRTTSLGDLAAGRHRGLANMRSRAEELGGELRIRRSRLGGIRIVAVVPTRSAHIGDSALSGSALAGSAPSGSAPPVTGPADAPDTKELS</sequence>
<dbReference type="Pfam" id="PF07730">
    <property type="entry name" value="HisKA_3"/>
    <property type="match status" value="1"/>
</dbReference>
<dbReference type="GO" id="GO:0016301">
    <property type="term" value="F:kinase activity"/>
    <property type="evidence" value="ECO:0007669"/>
    <property type="project" value="UniProtKB-KW"/>
</dbReference>
<evidence type="ECO:0000256" key="8">
    <source>
        <dbReference type="ARBA" id="ARBA00023012"/>
    </source>
</evidence>